<evidence type="ECO:0000313" key="2">
    <source>
        <dbReference type="Proteomes" id="UP000299102"/>
    </source>
</evidence>
<reference evidence="1 2" key="1">
    <citation type="journal article" date="2019" name="Commun. Biol.">
        <title>The bagworm genome reveals a unique fibroin gene that provides high tensile strength.</title>
        <authorList>
            <person name="Kono N."/>
            <person name="Nakamura H."/>
            <person name="Ohtoshi R."/>
            <person name="Tomita M."/>
            <person name="Numata K."/>
            <person name="Arakawa K."/>
        </authorList>
    </citation>
    <scope>NUCLEOTIDE SEQUENCE [LARGE SCALE GENOMIC DNA]</scope>
</reference>
<dbReference type="Proteomes" id="UP000299102">
    <property type="component" value="Unassembled WGS sequence"/>
</dbReference>
<gene>
    <name evidence="1" type="ORF">EVAR_39889_1</name>
</gene>
<keyword evidence="2" id="KW-1185">Reference proteome</keyword>
<dbReference type="OrthoDB" id="7486295at2759"/>
<dbReference type="AlphaFoldDB" id="A0A4C1WNJ3"/>
<proteinExistence type="predicted"/>
<accession>A0A4C1WNJ3</accession>
<comment type="caution">
    <text evidence="1">The sequence shown here is derived from an EMBL/GenBank/DDBJ whole genome shotgun (WGS) entry which is preliminary data.</text>
</comment>
<dbReference type="EMBL" id="BGZK01000603">
    <property type="protein sequence ID" value="GBP52430.1"/>
    <property type="molecule type" value="Genomic_DNA"/>
</dbReference>
<sequence>MAKKNTSNHALTTYGREVHTHCPRHAARQTSLKLYRMSRDSHTGQRVQKIDESDRYWRKTSNKTNKVNLLEKKFILFEARYLRQAKLLCLQATQKESFENELAAFKAALSTPRTSRLRDLALELDISGVLHVKARIAATSGVDMEAKSPPVADGRHPYVRLYVQAVHEQLHHVGVGTMIIATIETYKYLLW</sequence>
<evidence type="ECO:0000313" key="1">
    <source>
        <dbReference type="EMBL" id="GBP52430.1"/>
    </source>
</evidence>
<name>A0A4C1WNJ3_EUMVA</name>
<protein>
    <submittedName>
        <fullName evidence="1">Uncharacterized protein</fullName>
    </submittedName>
</protein>
<organism evidence="1 2">
    <name type="scientific">Eumeta variegata</name>
    <name type="common">Bagworm moth</name>
    <name type="synonym">Eumeta japonica</name>
    <dbReference type="NCBI Taxonomy" id="151549"/>
    <lineage>
        <taxon>Eukaryota</taxon>
        <taxon>Metazoa</taxon>
        <taxon>Ecdysozoa</taxon>
        <taxon>Arthropoda</taxon>
        <taxon>Hexapoda</taxon>
        <taxon>Insecta</taxon>
        <taxon>Pterygota</taxon>
        <taxon>Neoptera</taxon>
        <taxon>Endopterygota</taxon>
        <taxon>Lepidoptera</taxon>
        <taxon>Glossata</taxon>
        <taxon>Ditrysia</taxon>
        <taxon>Tineoidea</taxon>
        <taxon>Psychidae</taxon>
        <taxon>Oiketicinae</taxon>
        <taxon>Eumeta</taxon>
    </lineage>
</organism>